<feature type="domain" description="Alcohol dehydrogenase-like N-terminal" evidence="12">
    <location>
        <begin position="27"/>
        <end position="168"/>
    </location>
</feature>
<dbReference type="HOGENOM" id="CLU_026673_14_1_11"/>
<accession>Q73XE3</accession>
<dbReference type="InterPro" id="IPR023921">
    <property type="entry name" value="ADH_Zn_actinomycetes"/>
</dbReference>
<keyword evidence="4 10" id="KW-0479">Metal-binding</keyword>
<dbReference type="EMBL" id="AE016958">
    <property type="protein sequence ID" value="AAS04683.1"/>
    <property type="molecule type" value="Genomic_DNA"/>
</dbReference>
<dbReference type="Gene3D" id="3.90.180.10">
    <property type="entry name" value="Medium-chain alcohol dehydrogenases, catalytic domain"/>
    <property type="match status" value="1"/>
</dbReference>
<dbReference type="GO" id="GO:0008270">
    <property type="term" value="F:zinc ion binding"/>
    <property type="evidence" value="ECO:0007669"/>
    <property type="project" value="InterPro"/>
</dbReference>
<sequence length="529" mass="55423">MKSRAAILHDVGGPWSVEEFELDPPRAGEVLVQMAAAGLCHSDDHILKGDMSAPNEVMRSLGLPTMFPTIGGHEGSGIVREVGEGVTDFAPGDHVVMSFVAVCGQCRWCASGMEYLCDVGIGTMIPGMPTDGTFRHHTAGGGNLGHIAKIGAFAEHTVVSTNSLVKIEQQLPLAPSALLSCAIPTGYGSAANRAGVRGGDAVVVIGAGGIGTGAIQGARISGAAQIVAVDPVEFKQKSALRFGATHSVATIAEALDLVRDLTYGVMADAVVVSPSLITADDVRDALKLTRKGGTCVLTGMTSQLTRSVNIELQDFILMNKTLAGTIFGSCNPRADISRLARLYQSGQLQLDEMITKRYRLDESTTPTTTCSTAKSCGASSISGSPERAAYILIAGNSLLRFHSRSLRADRHEIASATAVIAASTMIACHSRASMPPRMSCRSPLTPYVIGSKRCRTWNGRDVVSTGYIPPALTSCSMSRAMISTRPTAGPTRALMACVAATNAPEISTMNPSIATGWTACMPRANRTTQ</sequence>
<dbReference type="GO" id="GO:0005829">
    <property type="term" value="C:cytosol"/>
    <property type="evidence" value="ECO:0007669"/>
    <property type="project" value="TreeGrafter"/>
</dbReference>
<keyword evidence="5 10" id="KW-0862">Zinc</keyword>
<dbReference type="CDD" id="cd08279">
    <property type="entry name" value="Zn_ADH_class_III"/>
    <property type="match status" value="1"/>
</dbReference>
<comment type="catalytic activity">
    <reaction evidence="8">
        <text>a secondary alcohol + NAD(+) = a ketone + NADH + H(+)</text>
        <dbReference type="Rhea" id="RHEA:10740"/>
        <dbReference type="ChEBI" id="CHEBI:15378"/>
        <dbReference type="ChEBI" id="CHEBI:17087"/>
        <dbReference type="ChEBI" id="CHEBI:35681"/>
        <dbReference type="ChEBI" id="CHEBI:57540"/>
        <dbReference type="ChEBI" id="CHEBI:57945"/>
        <dbReference type="EC" id="1.1.1.1"/>
    </reaction>
</comment>
<organism evidence="13 14">
    <name type="scientific">Mycolicibacterium paratuberculosis (strain ATCC BAA-968 / K-10)</name>
    <name type="common">Mycobacterium paratuberculosis</name>
    <dbReference type="NCBI Taxonomy" id="262316"/>
    <lineage>
        <taxon>Bacteria</taxon>
        <taxon>Bacillati</taxon>
        <taxon>Actinomycetota</taxon>
        <taxon>Actinomycetes</taxon>
        <taxon>Mycobacteriales</taxon>
        <taxon>Mycobacteriaceae</taxon>
        <taxon>Mycobacterium</taxon>
        <taxon>Mycobacterium avium complex (MAC)</taxon>
    </lineage>
</organism>
<dbReference type="PANTHER" id="PTHR43880:SF12">
    <property type="entry name" value="ALCOHOL DEHYDROGENASE CLASS-3"/>
    <property type="match status" value="1"/>
</dbReference>
<keyword evidence="7" id="KW-0520">NAD</keyword>
<dbReference type="Pfam" id="PF00107">
    <property type="entry name" value="ADH_zinc_N"/>
    <property type="match status" value="1"/>
</dbReference>
<reference evidence="13 14" key="1">
    <citation type="journal article" date="2005" name="Proc. Natl. Acad. Sci. U.S.A.">
        <title>The complete genome sequence of Mycobacterium avium subspecies paratuberculosis.</title>
        <authorList>
            <person name="Li L."/>
            <person name="Bannantine J.P."/>
            <person name="Zhang Q."/>
            <person name="Amonsin A."/>
            <person name="May B.J."/>
            <person name="Alt D."/>
            <person name="Banerji N."/>
            <person name="Kanjilal S."/>
            <person name="Kapur V."/>
        </authorList>
    </citation>
    <scope>NUCLEOTIDE SEQUENCE [LARGE SCALE GENOMIC DNA]</scope>
    <source>
        <strain evidence="14">ATCC BAA-968 / K-10</strain>
    </source>
</reference>
<dbReference type="AlphaFoldDB" id="Q73XE3"/>
<feature type="domain" description="Alcohol dehydrogenase-like C-terminal" evidence="11">
    <location>
        <begin position="209"/>
        <end position="342"/>
    </location>
</feature>
<dbReference type="PROSITE" id="PS00059">
    <property type="entry name" value="ADH_ZINC"/>
    <property type="match status" value="1"/>
</dbReference>
<dbReference type="GO" id="GO:0004022">
    <property type="term" value="F:alcohol dehydrogenase (NAD+) activity"/>
    <property type="evidence" value="ECO:0007669"/>
    <property type="project" value="UniProtKB-EC"/>
</dbReference>
<dbReference type="Pfam" id="PF08240">
    <property type="entry name" value="ADH_N"/>
    <property type="match status" value="1"/>
</dbReference>
<dbReference type="STRING" id="262316.MAP_2366"/>
<evidence type="ECO:0000256" key="1">
    <source>
        <dbReference type="ARBA" id="ARBA00001947"/>
    </source>
</evidence>
<dbReference type="KEGG" id="mpa:MAP_2366"/>
<evidence type="ECO:0000256" key="7">
    <source>
        <dbReference type="ARBA" id="ARBA00023027"/>
    </source>
</evidence>
<comment type="cofactor">
    <cofactor evidence="1 10">
        <name>Zn(2+)</name>
        <dbReference type="ChEBI" id="CHEBI:29105"/>
    </cofactor>
</comment>
<evidence type="ECO:0000256" key="4">
    <source>
        <dbReference type="ARBA" id="ARBA00022723"/>
    </source>
</evidence>
<evidence type="ECO:0000256" key="10">
    <source>
        <dbReference type="RuleBase" id="RU361277"/>
    </source>
</evidence>
<evidence type="ECO:0000256" key="8">
    <source>
        <dbReference type="ARBA" id="ARBA00049164"/>
    </source>
</evidence>
<dbReference type="InterPro" id="IPR011032">
    <property type="entry name" value="GroES-like_sf"/>
</dbReference>
<dbReference type="EC" id="1.1.1.1" evidence="3"/>
<evidence type="ECO:0000259" key="12">
    <source>
        <dbReference type="Pfam" id="PF08240"/>
    </source>
</evidence>
<evidence type="ECO:0000256" key="2">
    <source>
        <dbReference type="ARBA" id="ARBA00008072"/>
    </source>
</evidence>
<evidence type="ECO:0000256" key="5">
    <source>
        <dbReference type="ARBA" id="ARBA00022833"/>
    </source>
</evidence>
<keyword evidence="6" id="KW-0560">Oxidoreductase</keyword>
<evidence type="ECO:0000256" key="9">
    <source>
        <dbReference type="ARBA" id="ARBA00049243"/>
    </source>
</evidence>
<evidence type="ECO:0000313" key="14">
    <source>
        <dbReference type="Proteomes" id="UP000000580"/>
    </source>
</evidence>
<protein>
    <recommendedName>
        <fullName evidence="3">alcohol dehydrogenase</fullName>
        <ecNumber evidence="3">1.1.1.1</ecNumber>
    </recommendedName>
</protein>
<evidence type="ECO:0000313" key="13">
    <source>
        <dbReference type="EMBL" id="AAS04683.1"/>
    </source>
</evidence>
<dbReference type="SUPFAM" id="SSF50129">
    <property type="entry name" value="GroES-like"/>
    <property type="match status" value="1"/>
</dbReference>
<dbReference type="InterPro" id="IPR036291">
    <property type="entry name" value="NAD(P)-bd_dom_sf"/>
</dbReference>
<dbReference type="PANTHER" id="PTHR43880">
    <property type="entry name" value="ALCOHOL DEHYDROGENASE"/>
    <property type="match status" value="1"/>
</dbReference>
<comment type="catalytic activity">
    <reaction evidence="9">
        <text>a primary alcohol + NAD(+) = an aldehyde + NADH + H(+)</text>
        <dbReference type="Rhea" id="RHEA:10736"/>
        <dbReference type="ChEBI" id="CHEBI:15378"/>
        <dbReference type="ChEBI" id="CHEBI:15734"/>
        <dbReference type="ChEBI" id="CHEBI:17478"/>
        <dbReference type="ChEBI" id="CHEBI:57540"/>
        <dbReference type="ChEBI" id="CHEBI:57945"/>
        <dbReference type="EC" id="1.1.1.1"/>
    </reaction>
</comment>
<dbReference type="GO" id="GO:0046294">
    <property type="term" value="P:formaldehyde catabolic process"/>
    <property type="evidence" value="ECO:0007669"/>
    <property type="project" value="TreeGrafter"/>
</dbReference>
<name>Q73XE3_MYCPA</name>
<proteinExistence type="inferred from homology"/>
<dbReference type="Proteomes" id="UP000000580">
    <property type="component" value="Chromosome"/>
</dbReference>
<evidence type="ECO:0000259" key="11">
    <source>
        <dbReference type="Pfam" id="PF00107"/>
    </source>
</evidence>
<keyword evidence="14" id="KW-1185">Reference proteome</keyword>
<gene>
    <name evidence="13" type="ordered locus">MAP_2366</name>
</gene>
<evidence type="ECO:0000256" key="3">
    <source>
        <dbReference type="ARBA" id="ARBA00013190"/>
    </source>
</evidence>
<dbReference type="GO" id="GO:0051903">
    <property type="term" value="F:S-(hydroxymethyl)glutathione dehydrogenase [NAD(P)+] activity"/>
    <property type="evidence" value="ECO:0007669"/>
    <property type="project" value="TreeGrafter"/>
</dbReference>
<dbReference type="SUPFAM" id="SSF51735">
    <property type="entry name" value="NAD(P)-binding Rossmann-fold domains"/>
    <property type="match status" value="1"/>
</dbReference>
<dbReference type="InterPro" id="IPR002328">
    <property type="entry name" value="ADH_Zn_CS"/>
</dbReference>
<dbReference type="Gene3D" id="3.40.50.720">
    <property type="entry name" value="NAD(P)-binding Rossmann-like Domain"/>
    <property type="match status" value="1"/>
</dbReference>
<evidence type="ECO:0000256" key="6">
    <source>
        <dbReference type="ARBA" id="ARBA00023002"/>
    </source>
</evidence>
<dbReference type="InterPro" id="IPR013149">
    <property type="entry name" value="ADH-like_C"/>
</dbReference>
<dbReference type="NCBIfam" id="TIGR03989">
    <property type="entry name" value="Rxyl_3153"/>
    <property type="match status" value="1"/>
</dbReference>
<dbReference type="eggNOG" id="COG1062">
    <property type="taxonomic scope" value="Bacteria"/>
</dbReference>
<dbReference type="InterPro" id="IPR013154">
    <property type="entry name" value="ADH-like_N"/>
</dbReference>
<comment type="similarity">
    <text evidence="2 10">Belongs to the zinc-containing alcohol dehydrogenase family.</text>
</comment>